<dbReference type="EMBL" id="JAIXMP010000009">
    <property type="protein sequence ID" value="KAI9268078.1"/>
    <property type="molecule type" value="Genomic_DNA"/>
</dbReference>
<evidence type="ECO:0000313" key="3">
    <source>
        <dbReference type="Proteomes" id="UP001209540"/>
    </source>
</evidence>
<dbReference type="Proteomes" id="UP001209540">
    <property type="component" value="Unassembled WGS sequence"/>
</dbReference>
<reference evidence="2" key="1">
    <citation type="journal article" date="2022" name="IScience">
        <title>Evolution of zygomycete secretomes and the origins of terrestrial fungal ecologies.</title>
        <authorList>
            <person name="Chang Y."/>
            <person name="Wang Y."/>
            <person name="Mondo S."/>
            <person name="Ahrendt S."/>
            <person name="Andreopoulos W."/>
            <person name="Barry K."/>
            <person name="Beard J."/>
            <person name="Benny G.L."/>
            <person name="Blankenship S."/>
            <person name="Bonito G."/>
            <person name="Cuomo C."/>
            <person name="Desiro A."/>
            <person name="Gervers K.A."/>
            <person name="Hundley H."/>
            <person name="Kuo A."/>
            <person name="LaButti K."/>
            <person name="Lang B.F."/>
            <person name="Lipzen A."/>
            <person name="O'Donnell K."/>
            <person name="Pangilinan J."/>
            <person name="Reynolds N."/>
            <person name="Sandor L."/>
            <person name="Smith M.E."/>
            <person name="Tsang A."/>
            <person name="Grigoriev I.V."/>
            <person name="Stajich J.E."/>
            <person name="Spatafora J.W."/>
        </authorList>
    </citation>
    <scope>NUCLEOTIDE SEQUENCE</scope>
    <source>
        <strain evidence="2">RSA 2281</strain>
    </source>
</reference>
<gene>
    <name evidence="2" type="ORF">BDA99DRAFT_570636</name>
</gene>
<reference evidence="2" key="2">
    <citation type="submission" date="2023-02" db="EMBL/GenBank/DDBJ databases">
        <authorList>
            <consortium name="DOE Joint Genome Institute"/>
            <person name="Mondo S.J."/>
            <person name="Chang Y."/>
            <person name="Wang Y."/>
            <person name="Ahrendt S."/>
            <person name="Andreopoulos W."/>
            <person name="Barry K."/>
            <person name="Beard J."/>
            <person name="Benny G.L."/>
            <person name="Blankenship S."/>
            <person name="Bonito G."/>
            <person name="Cuomo C."/>
            <person name="Desiro A."/>
            <person name="Gervers K.A."/>
            <person name="Hundley H."/>
            <person name="Kuo A."/>
            <person name="LaButti K."/>
            <person name="Lang B.F."/>
            <person name="Lipzen A."/>
            <person name="O'Donnell K."/>
            <person name="Pangilinan J."/>
            <person name="Reynolds N."/>
            <person name="Sandor L."/>
            <person name="Smith M.W."/>
            <person name="Tsang A."/>
            <person name="Grigoriev I.V."/>
            <person name="Stajich J.E."/>
            <person name="Spatafora J.W."/>
        </authorList>
    </citation>
    <scope>NUCLEOTIDE SEQUENCE</scope>
    <source>
        <strain evidence="2">RSA 2281</strain>
    </source>
</reference>
<dbReference type="GO" id="GO:0016020">
    <property type="term" value="C:membrane"/>
    <property type="evidence" value="ECO:0007669"/>
    <property type="project" value="TreeGrafter"/>
</dbReference>
<name>A0AAD5KDK6_9FUNG</name>
<dbReference type="PANTHER" id="PTHR43798">
    <property type="entry name" value="MONOACYLGLYCEROL LIPASE"/>
    <property type="match status" value="1"/>
</dbReference>
<evidence type="ECO:0000259" key="1">
    <source>
        <dbReference type="Pfam" id="PF12697"/>
    </source>
</evidence>
<dbReference type="AlphaFoldDB" id="A0AAD5KDK6"/>
<dbReference type="PANTHER" id="PTHR43798:SF33">
    <property type="entry name" value="HYDROLASE, PUTATIVE (AFU_ORTHOLOGUE AFUA_2G14860)-RELATED"/>
    <property type="match status" value="1"/>
</dbReference>
<dbReference type="InterPro" id="IPR050266">
    <property type="entry name" value="AB_hydrolase_sf"/>
</dbReference>
<comment type="caution">
    <text evidence="2">The sequence shown here is derived from an EMBL/GenBank/DDBJ whole genome shotgun (WGS) entry which is preliminary data.</text>
</comment>
<keyword evidence="2" id="KW-0378">Hydrolase</keyword>
<evidence type="ECO:0000313" key="2">
    <source>
        <dbReference type="EMBL" id="KAI9268078.1"/>
    </source>
</evidence>
<proteinExistence type="predicted"/>
<keyword evidence="3" id="KW-1185">Reference proteome</keyword>
<accession>A0AAD5KDK6</accession>
<protein>
    <submittedName>
        <fullName evidence="2">Alpha/Beta hydrolase protein</fullName>
    </submittedName>
</protein>
<dbReference type="InterPro" id="IPR000073">
    <property type="entry name" value="AB_hydrolase_1"/>
</dbReference>
<dbReference type="GO" id="GO:0016787">
    <property type="term" value="F:hydrolase activity"/>
    <property type="evidence" value="ECO:0007669"/>
    <property type="project" value="UniProtKB-KW"/>
</dbReference>
<organism evidence="2 3">
    <name type="scientific">Phascolomyces articulosus</name>
    <dbReference type="NCBI Taxonomy" id="60185"/>
    <lineage>
        <taxon>Eukaryota</taxon>
        <taxon>Fungi</taxon>
        <taxon>Fungi incertae sedis</taxon>
        <taxon>Mucoromycota</taxon>
        <taxon>Mucoromycotina</taxon>
        <taxon>Mucoromycetes</taxon>
        <taxon>Mucorales</taxon>
        <taxon>Lichtheimiaceae</taxon>
        <taxon>Phascolomyces</taxon>
    </lineage>
</organism>
<feature type="domain" description="AB hydrolase-1" evidence="1">
    <location>
        <begin position="47"/>
        <end position="310"/>
    </location>
</feature>
<dbReference type="Gene3D" id="3.40.50.1820">
    <property type="entry name" value="alpha/beta hydrolase"/>
    <property type="match status" value="1"/>
</dbReference>
<dbReference type="Pfam" id="PF12697">
    <property type="entry name" value="Abhydrolase_6"/>
    <property type="match status" value="1"/>
</dbReference>
<dbReference type="InterPro" id="IPR029058">
    <property type="entry name" value="AB_hydrolase_fold"/>
</dbReference>
<sequence length="332" mass="37452">MARLVPTLTTDIPVSPATPRSDIQRLVVEKHEFAAPTQPVKNRIAFIFSHANGFHKEMLHPLMKLTIESFRKQSQYNQTQFDFYAFDARNHGDSARLNEATVHIPTFSWYDHAMDTIQVIEELELKENYNKVIGVGHSFGGSAMILAEFMFPKTFDGLCIPEPVISKVIAPYLLREQSPPIKGALKRRDEWKSREDCFKAFDGRPFWRDLHPDVLQNYINYGMYDTPEGTVKLKCPKLEEHLVYMAGIYGSAGAFGSLRSLSIPVHIIHAKDSTFTDPDTAEEIKAQSPMLTNAMVEGSHMVPGENPAILVPEIEMLTARVLAREGGLRAHL</sequence>
<dbReference type="SUPFAM" id="SSF53474">
    <property type="entry name" value="alpha/beta-Hydrolases"/>
    <property type="match status" value="1"/>
</dbReference>